<evidence type="ECO:0000313" key="1">
    <source>
        <dbReference type="EMBL" id="CAD9562930.1"/>
    </source>
</evidence>
<dbReference type="InterPro" id="IPR018490">
    <property type="entry name" value="cNMP-bd_dom_sf"/>
</dbReference>
<reference evidence="1" key="1">
    <citation type="submission" date="2021-01" db="EMBL/GenBank/DDBJ databases">
        <authorList>
            <person name="Corre E."/>
            <person name="Pelletier E."/>
            <person name="Niang G."/>
            <person name="Scheremetjew M."/>
            <person name="Finn R."/>
            <person name="Kale V."/>
            <person name="Holt S."/>
            <person name="Cochrane G."/>
            <person name="Meng A."/>
            <person name="Brown T."/>
            <person name="Cohen L."/>
        </authorList>
    </citation>
    <scope>NUCLEOTIDE SEQUENCE</scope>
    <source>
        <strain evidence="1">RCC3387</strain>
    </source>
</reference>
<dbReference type="AlphaFoldDB" id="A0A7S2K0N5"/>
<dbReference type="SUPFAM" id="SSF51206">
    <property type="entry name" value="cAMP-binding domain-like"/>
    <property type="match status" value="1"/>
</dbReference>
<organism evidence="1">
    <name type="scientific">Zooxanthella nutricula</name>
    <dbReference type="NCBI Taxonomy" id="1333877"/>
    <lineage>
        <taxon>Eukaryota</taxon>
        <taxon>Sar</taxon>
        <taxon>Alveolata</taxon>
        <taxon>Dinophyceae</taxon>
        <taxon>Peridiniales</taxon>
        <taxon>Peridiniales incertae sedis</taxon>
        <taxon>Zooxanthella</taxon>
    </lineage>
</organism>
<accession>A0A7S2K0N5</accession>
<name>A0A7S2K0N5_9DINO</name>
<gene>
    <name evidence="1" type="ORF">BRAN1462_LOCUS24424</name>
</gene>
<proteinExistence type="predicted"/>
<protein>
    <submittedName>
        <fullName evidence="1">Uncharacterized protein</fullName>
    </submittedName>
</protein>
<dbReference type="EMBL" id="HBGW01038649">
    <property type="protein sequence ID" value="CAD9562930.1"/>
    <property type="molecule type" value="Transcribed_RNA"/>
</dbReference>
<sequence>MTQLINLKAAKWEDEATLRKFMRDNRLPNRLARRIWNTYRHQRSAKDKKLRKQDIDSLVQMPMTLQVQLSAELHKPSLQHMPIFAAAGSSYTHDLSIICYFAFSERLGSPSQEVFHSNMRADSAICLLHGSMGYESAKLRHGRCTVHMFEWVCEGALWGNWVTRGNLASNTDTSRVELSAEKLRSVVTRHCNGFLWQAFRQYVSELADMVDLSLVSDVIEDESDRKIREGIAIRAFASTGECSMNDTQSLASSIAPLGMMRALSRMRSF</sequence>